<dbReference type="GO" id="GO:0015679">
    <property type="term" value="P:plasma membrane copper ion transport"/>
    <property type="evidence" value="ECO:0007669"/>
    <property type="project" value="TreeGrafter"/>
</dbReference>
<dbReference type="InterPro" id="IPR051909">
    <property type="entry name" value="MFP_Cation_Efflux"/>
</dbReference>
<accession>A0A318E6I6</accession>
<dbReference type="GO" id="GO:0046914">
    <property type="term" value="F:transition metal ion binding"/>
    <property type="evidence" value="ECO:0007669"/>
    <property type="project" value="TreeGrafter"/>
</dbReference>
<feature type="domain" description="CzcB N-terminal" evidence="4">
    <location>
        <begin position="46"/>
        <end position="137"/>
    </location>
</feature>
<dbReference type="PANTHER" id="PTHR30097">
    <property type="entry name" value="CATION EFFLUX SYSTEM PROTEIN CUSB"/>
    <property type="match status" value="1"/>
</dbReference>
<feature type="domain" description="CzcB-like barrel-sandwich hybrid" evidence="5">
    <location>
        <begin position="185"/>
        <end position="256"/>
    </location>
</feature>
<evidence type="ECO:0000259" key="6">
    <source>
        <dbReference type="Pfam" id="PF25975"/>
    </source>
</evidence>
<evidence type="ECO:0000259" key="3">
    <source>
        <dbReference type="Pfam" id="PF25954"/>
    </source>
</evidence>
<dbReference type="Proteomes" id="UP000248330">
    <property type="component" value="Unassembled WGS sequence"/>
</dbReference>
<dbReference type="RefSeq" id="WP_110266822.1">
    <property type="nucleotide sequence ID" value="NZ_CAKZQT010000026.1"/>
</dbReference>
<feature type="region of interest" description="Disordered" evidence="2">
    <location>
        <begin position="20"/>
        <end position="47"/>
    </location>
</feature>
<evidence type="ECO:0000259" key="4">
    <source>
        <dbReference type="Pfam" id="PF25971"/>
    </source>
</evidence>
<reference evidence="7 8" key="1">
    <citation type="submission" date="2018-04" db="EMBL/GenBank/DDBJ databases">
        <title>Genomic Encyclopedia of Type Strains, Phase IV (KMG-IV): sequencing the most valuable type-strain genomes for metagenomic binning, comparative biology and taxonomic classification.</title>
        <authorList>
            <person name="Goeker M."/>
        </authorList>
    </citation>
    <scope>NUCLEOTIDE SEQUENCE [LARGE SCALE GENOMIC DNA]</scope>
    <source>
        <strain evidence="7 8">DSM 104150</strain>
    </source>
</reference>
<organism evidence="7 8">
    <name type="scientific">Sinimarinibacterium flocculans</name>
    <dbReference type="NCBI Taxonomy" id="985250"/>
    <lineage>
        <taxon>Bacteria</taxon>
        <taxon>Pseudomonadati</taxon>
        <taxon>Pseudomonadota</taxon>
        <taxon>Gammaproteobacteria</taxon>
        <taxon>Nevskiales</taxon>
        <taxon>Nevskiaceae</taxon>
        <taxon>Sinimarinibacterium</taxon>
    </lineage>
</organism>
<dbReference type="InterPro" id="IPR058792">
    <property type="entry name" value="Beta-barrel_RND_2"/>
</dbReference>
<evidence type="ECO:0000313" key="7">
    <source>
        <dbReference type="EMBL" id="PXV63993.1"/>
    </source>
</evidence>
<dbReference type="PROSITE" id="PS51257">
    <property type="entry name" value="PROKAR_LIPOPROTEIN"/>
    <property type="match status" value="1"/>
</dbReference>
<evidence type="ECO:0000313" key="8">
    <source>
        <dbReference type="Proteomes" id="UP000248330"/>
    </source>
</evidence>
<dbReference type="GO" id="GO:0030288">
    <property type="term" value="C:outer membrane-bounded periplasmic space"/>
    <property type="evidence" value="ECO:0007669"/>
    <property type="project" value="TreeGrafter"/>
</dbReference>
<keyword evidence="1" id="KW-0813">Transport</keyword>
<feature type="domain" description="CusB-like beta-barrel" evidence="3">
    <location>
        <begin position="259"/>
        <end position="331"/>
    </location>
</feature>
<protein>
    <submittedName>
        <fullName evidence="7">Cobalt-zinc-cadmium efflux system membrane fusion protein</fullName>
    </submittedName>
</protein>
<name>A0A318E6I6_9GAMM</name>
<dbReference type="Gene3D" id="2.40.50.100">
    <property type="match status" value="1"/>
</dbReference>
<dbReference type="Gene3D" id="2.40.420.20">
    <property type="match status" value="1"/>
</dbReference>
<gene>
    <name evidence="7" type="ORF">C8D93_11457</name>
</gene>
<dbReference type="SUPFAM" id="SSF111369">
    <property type="entry name" value="HlyD-like secretion proteins"/>
    <property type="match status" value="1"/>
</dbReference>
<dbReference type="GO" id="GO:0060003">
    <property type="term" value="P:copper ion export"/>
    <property type="evidence" value="ECO:0007669"/>
    <property type="project" value="TreeGrafter"/>
</dbReference>
<sequence length="413" mass="44978">MNRLLIIALALLLTACHSHDPHETEHGHGHDAETAADEPEKGPHRGRMLREGDFALEVAIFESGVPPEFHLYATQAGQPVPPEQVEAQIELIRLGDPKDQFTFTPDGDHLKGSGVVKEPHSFEVKVRAEHAGKTYTWAYESFEGRTRISEKVAQDAGIRAEPAGPGVIRETVSLYGRIEPDADRVRRVVPRFPGPIRSVDVQVGDVVKAGQTLATVESNESLRNYTVTAPMGGAITERHGGPGDIAGDTPLFVIADVSRVWADLAVFPRDRARVRAGQPVSVRDTRAGTTGHGTVDYLAPLGRPADQSQLVRVVLDNADGRWVPGSFVEAVVTVGERAKDLVVRNAALQTFRDFTVVFARVGEQYEVRMLELGQADDEHVEVLGGLRPGTEYVTQNSYLIKADVEKSGAAHDH</sequence>
<dbReference type="OrthoDB" id="9768185at2"/>
<dbReference type="EMBL" id="QICN01000014">
    <property type="protein sequence ID" value="PXV63993.1"/>
    <property type="molecule type" value="Genomic_DNA"/>
</dbReference>
<dbReference type="Pfam" id="PF25971">
    <property type="entry name" value="CzcB_N"/>
    <property type="match status" value="1"/>
</dbReference>
<dbReference type="InterPro" id="IPR058649">
    <property type="entry name" value="CzcB_C"/>
</dbReference>
<feature type="domain" description="CzcB-like C-terminal circularly permuted SH3-like" evidence="6">
    <location>
        <begin position="342"/>
        <end position="401"/>
    </location>
</feature>
<dbReference type="CDD" id="cd06850">
    <property type="entry name" value="biotinyl_domain"/>
    <property type="match status" value="1"/>
</dbReference>
<evidence type="ECO:0000256" key="1">
    <source>
        <dbReference type="ARBA" id="ARBA00022448"/>
    </source>
</evidence>
<dbReference type="Pfam" id="PF25954">
    <property type="entry name" value="Beta-barrel_RND_2"/>
    <property type="match status" value="1"/>
</dbReference>
<dbReference type="InterPro" id="IPR058646">
    <property type="entry name" value="CzcB_N"/>
</dbReference>
<dbReference type="InterPro" id="IPR058647">
    <property type="entry name" value="BSH_CzcB-like"/>
</dbReference>
<comment type="caution">
    <text evidence="7">The sequence shown here is derived from an EMBL/GenBank/DDBJ whole genome shotgun (WGS) entry which is preliminary data.</text>
</comment>
<keyword evidence="8" id="KW-1185">Reference proteome</keyword>
<proteinExistence type="predicted"/>
<dbReference type="PANTHER" id="PTHR30097:SF4">
    <property type="entry name" value="SLR6042 PROTEIN"/>
    <property type="match status" value="1"/>
</dbReference>
<dbReference type="AlphaFoldDB" id="A0A318E6I6"/>
<evidence type="ECO:0000256" key="2">
    <source>
        <dbReference type="SAM" id="MobiDB-lite"/>
    </source>
</evidence>
<dbReference type="Pfam" id="PF25975">
    <property type="entry name" value="CzcB_C"/>
    <property type="match status" value="1"/>
</dbReference>
<evidence type="ECO:0000259" key="5">
    <source>
        <dbReference type="Pfam" id="PF25973"/>
    </source>
</evidence>
<dbReference type="Pfam" id="PF25973">
    <property type="entry name" value="BSH_CzcB"/>
    <property type="match status" value="1"/>
</dbReference>
<dbReference type="Gene3D" id="2.40.30.170">
    <property type="match status" value="1"/>
</dbReference>